<dbReference type="EMBL" id="REGN01003433">
    <property type="protein sequence ID" value="RNA22540.1"/>
    <property type="molecule type" value="Genomic_DNA"/>
</dbReference>
<organism evidence="1 2">
    <name type="scientific">Brachionus plicatilis</name>
    <name type="common">Marine rotifer</name>
    <name type="synonym">Brachionus muelleri</name>
    <dbReference type="NCBI Taxonomy" id="10195"/>
    <lineage>
        <taxon>Eukaryota</taxon>
        <taxon>Metazoa</taxon>
        <taxon>Spiralia</taxon>
        <taxon>Gnathifera</taxon>
        <taxon>Rotifera</taxon>
        <taxon>Eurotatoria</taxon>
        <taxon>Monogononta</taxon>
        <taxon>Pseudotrocha</taxon>
        <taxon>Ploima</taxon>
        <taxon>Brachionidae</taxon>
        <taxon>Brachionus</taxon>
    </lineage>
</organism>
<accession>A0A3M7RG99</accession>
<proteinExistence type="predicted"/>
<name>A0A3M7RG99_BRAPC</name>
<reference evidence="1 2" key="1">
    <citation type="journal article" date="2018" name="Sci. Rep.">
        <title>Genomic signatures of local adaptation to the degree of environmental predictability in rotifers.</title>
        <authorList>
            <person name="Franch-Gras L."/>
            <person name="Hahn C."/>
            <person name="Garcia-Roger E.M."/>
            <person name="Carmona M.J."/>
            <person name="Serra M."/>
            <person name="Gomez A."/>
        </authorList>
    </citation>
    <scope>NUCLEOTIDE SEQUENCE [LARGE SCALE GENOMIC DNA]</scope>
    <source>
        <strain evidence="1">HYR1</strain>
    </source>
</reference>
<sequence>MFKLIKFDDLVYIDSFANLFRLKTKIHKHHFFCIITQERTLFYISLFFEAFITRFTSINLLCYFPKGNNKVGYLVFAKIFITILNSAPKNEDLKKPKIKYLLTKS</sequence>
<keyword evidence="2" id="KW-1185">Reference proteome</keyword>
<gene>
    <name evidence="1" type="ORF">BpHYR1_008121</name>
</gene>
<dbReference type="Proteomes" id="UP000276133">
    <property type="component" value="Unassembled WGS sequence"/>
</dbReference>
<dbReference type="AlphaFoldDB" id="A0A3M7RG99"/>
<protein>
    <submittedName>
        <fullName evidence="1">Uncharacterized protein</fullName>
    </submittedName>
</protein>
<evidence type="ECO:0000313" key="2">
    <source>
        <dbReference type="Proteomes" id="UP000276133"/>
    </source>
</evidence>
<evidence type="ECO:0000313" key="1">
    <source>
        <dbReference type="EMBL" id="RNA22540.1"/>
    </source>
</evidence>
<comment type="caution">
    <text evidence="1">The sequence shown here is derived from an EMBL/GenBank/DDBJ whole genome shotgun (WGS) entry which is preliminary data.</text>
</comment>